<dbReference type="Proteomes" id="UP001059597">
    <property type="component" value="Chromosome"/>
</dbReference>
<dbReference type="InterPro" id="IPR025533">
    <property type="entry name" value="DUF4419"/>
</dbReference>
<feature type="region of interest" description="Disordered" evidence="1">
    <location>
        <begin position="1"/>
        <end position="36"/>
    </location>
</feature>
<evidence type="ECO:0008006" key="4">
    <source>
        <dbReference type="Google" id="ProtNLM"/>
    </source>
</evidence>
<dbReference type="PANTHER" id="PTHR31252:SF11">
    <property type="entry name" value="DUF4419 DOMAIN-CONTAINING PROTEIN"/>
    <property type="match status" value="1"/>
</dbReference>
<dbReference type="PANTHER" id="PTHR31252">
    <property type="entry name" value="DUF4419 DOMAIN-CONTAINING PROTEIN"/>
    <property type="match status" value="1"/>
</dbReference>
<accession>A0ABN6QZS2</accession>
<gene>
    <name evidence="2" type="ORF">HEK616_37950</name>
</gene>
<proteinExistence type="predicted"/>
<evidence type="ECO:0000313" key="2">
    <source>
        <dbReference type="EMBL" id="BDM70308.1"/>
    </source>
</evidence>
<evidence type="ECO:0000313" key="3">
    <source>
        <dbReference type="Proteomes" id="UP001059597"/>
    </source>
</evidence>
<feature type="region of interest" description="Disordered" evidence="1">
    <location>
        <begin position="373"/>
        <end position="405"/>
    </location>
</feature>
<reference evidence="2" key="1">
    <citation type="submission" date="2022-06" db="EMBL/GenBank/DDBJ databases">
        <title>Complete genome sequence of Streptomyces nigrescens HEK616.</title>
        <authorList>
            <person name="Asamizu S."/>
            <person name="Onaka H."/>
        </authorList>
    </citation>
    <scope>NUCLEOTIDE SEQUENCE</scope>
    <source>
        <strain evidence="2">HEK616</strain>
    </source>
</reference>
<dbReference type="RefSeq" id="WP_261954059.1">
    <property type="nucleotide sequence ID" value="NZ_AP026073.1"/>
</dbReference>
<evidence type="ECO:0000256" key="1">
    <source>
        <dbReference type="SAM" id="MobiDB-lite"/>
    </source>
</evidence>
<dbReference type="Pfam" id="PF14388">
    <property type="entry name" value="DUF4419"/>
    <property type="match status" value="1"/>
</dbReference>
<dbReference type="EMBL" id="AP026073">
    <property type="protein sequence ID" value="BDM70308.1"/>
    <property type="molecule type" value="Genomic_DNA"/>
</dbReference>
<organism evidence="2 3">
    <name type="scientific">Streptomyces nigrescens</name>
    <dbReference type="NCBI Taxonomy" id="1920"/>
    <lineage>
        <taxon>Bacteria</taxon>
        <taxon>Bacillati</taxon>
        <taxon>Actinomycetota</taxon>
        <taxon>Actinomycetes</taxon>
        <taxon>Kitasatosporales</taxon>
        <taxon>Streptomycetaceae</taxon>
        <taxon>Streptomyces</taxon>
    </lineage>
</organism>
<protein>
    <recommendedName>
        <fullName evidence="4">DUF4419 domain-containing protein</fullName>
    </recommendedName>
</protein>
<name>A0ABN6QZS2_STRNI</name>
<feature type="compositionally biased region" description="Basic and acidic residues" evidence="1">
    <location>
        <begin position="390"/>
        <end position="405"/>
    </location>
</feature>
<keyword evidence="3" id="KW-1185">Reference proteome</keyword>
<sequence length="500" mass="55045">MAYEIDLPLDEQGGKGGERREDAAGEVGRAAGEVDRADNEAAGLAAELTELGNDGFLRATLRDQPPAHFHHRSTDHLLGWPSGAPDIAEPTSSLLLRALHTCFTAHLPLSLSPDVLWYAVVHEVAVHIRLNPETYEGIFTETPGHRQTIVVRDDSAPLDWERSINLVQQPLRARIGDEVADLFQPTFSTTTDTDATAMLVALMDVVSPYYRFRWQTLCGIPRIRLEGTDRDWRLLAARVRELAEWFEGLRPWFTALQPVLDAIWATASGWGVDLDFWRSLYKWESASGGDRVTGWITAFFAHRYTDDGPRPKPSFGPGTTAEDDFPSHVSQVPFRWETPTGTLDMAFLGGILGIEREGEWIRPQLGHVVAELAPTTKPSPNAKPATEPDGAPHAEPDGERADRPYADARLPEPWTWADVQRLTGCPQAHPLTTIGTVTHNGSPLQVDYAINLNGICAVRAGDRNDDGDGNWYLGDVVSDAGDIQCWASYGPDLGDALRAL</sequence>
<feature type="compositionally biased region" description="Basic and acidic residues" evidence="1">
    <location>
        <begin position="12"/>
        <end position="23"/>
    </location>
</feature>